<evidence type="ECO:0000256" key="15">
    <source>
        <dbReference type="ARBA" id="ARBA00073691"/>
    </source>
</evidence>
<organism evidence="19 20">
    <name type="scientific">Amphibalanus amphitrite</name>
    <name type="common">Striped barnacle</name>
    <name type="synonym">Balanus amphitrite</name>
    <dbReference type="NCBI Taxonomy" id="1232801"/>
    <lineage>
        <taxon>Eukaryota</taxon>
        <taxon>Metazoa</taxon>
        <taxon>Ecdysozoa</taxon>
        <taxon>Arthropoda</taxon>
        <taxon>Crustacea</taxon>
        <taxon>Multicrustacea</taxon>
        <taxon>Cirripedia</taxon>
        <taxon>Thoracica</taxon>
        <taxon>Thoracicalcarea</taxon>
        <taxon>Balanomorpha</taxon>
        <taxon>Balanoidea</taxon>
        <taxon>Balanidae</taxon>
        <taxon>Amphibalaninae</taxon>
        <taxon>Amphibalanus</taxon>
    </lineage>
</organism>
<evidence type="ECO:0000256" key="4">
    <source>
        <dbReference type="ARBA" id="ARBA00022645"/>
    </source>
</evidence>
<dbReference type="InterPro" id="IPR008758">
    <property type="entry name" value="Peptidase_S28"/>
</dbReference>
<keyword evidence="9" id="KW-1015">Disulfide bond</keyword>
<evidence type="ECO:0000256" key="3">
    <source>
        <dbReference type="ARBA" id="ARBA00011738"/>
    </source>
</evidence>
<keyword evidence="7" id="KW-0378">Hydrolase</keyword>
<gene>
    <name evidence="19" type="primary">PRCP</name>
    <name evidence="19" type="ORF">FJT64_016090</name>
</gene>
<evidence type="ECO:0000256" key="12">
    <source>
        <dbReference type="ARBA" id="ARBA00052013"/>
    </source>
</evidence>
<evidence type="ECO:0000256" key="8">
    <source>
        <dbReference type="ARBA" id="ARBA00023145"/>
    </source>
</evidence>
<dbReference type="GO" id="GO:0006508">
    <property type="term" value="P:proteolysis"/>
    <property type="evidence" value="ECO:0007669"/>
    <property type="project" value="UniProtKB-KW"/>
</dbReference>
<name>A0A6A4XE10_AMPAM</name>
<evidence type="ECO:0000256" key="9">
    <source>
        <dbReference type="ARBA" id="ARBA00023157"/>
    </source>
</evidence>
<sequence>MWCRVLLLTALCASQALGYGYKTYWYTTQVDHFSFANNDVFEMKYLVNDTWWNGNGGPIFFYAGNEGDIELFLENTGFMFDIAPEFSALIVFAEHRYYGQSLPYPNSSLSDPSKAGYLTSEQALADYADLLTYMRATLPGAGDSPVIAFGGSYGGMLAAWFRVKYPHVVQGAIASSAPILQFTDITPCQAFSKVVTQTFAKDSEECPRVIRKSWDAIDRLFETQEGLDWLSSAWRLCKPLNGSELADFRMWLSDMYSNYAMIDYPYPANFLSPLPAFPVKVACSYLHDDHGDDDKSLLTNLYDIINLYFNSTGGVDCIDSSSQGTDSLGDDGWYFQACTEMIMPMCNDGINDMFYPSPWNLTEYTADCKRRYGAPSRPLMAPLIYGGINLTASSNIVFANGLLDPWSSGGVMRSLSDTLVSVIIPNGAHHLDLRASDPADPPDVIEARRVERDFIGVWIAQYTKTADNNQFNAAKRHW</sequence>
<dbReference type="GO" id="GO:0005764">
    <property type="term" value="C:lysosome"/>
    <property type="evidence" value="ECO:0007669"/>
    <property type="project" value="UniProtKB-SubCell"/>
</dbReference>
<evidence type="ECO:0000256" key="14">
    <source>
        <dbReference type="ARBA" id="ARBA00066456"/>
    </source>
</evidence>
<evidence type="ECO:0000256" key="2">
    <source>
        <dbReference type="ARBA" id="ARBA00011079"/>
    </source>
</evidence>
<evidence type="ECO:0000256" key="18">
    <source>
        <dbReference type="SAM" id="SignalP"/>
    </source>
</evidence>
<keyword evidence="4 19" id="KW-0121">Carboxypeptidase</keyword>
<dbReference type="EC" id="3.4.16.2" evidence="14"/>
<evidence type="ECO:0000256" key="5">
    <source>
        <dbReference type="ARBA" id="ARBA00022670"/>
    </source>
</evidence>
<keyword evidence="5" id="KW-0645">Protease</keyword>
<protein>
    <recommendedName>
        <fullName evidence="15">Lysosomal Pro-X carboxypeptidase</fullName>
        <ecNumber evidence="14">3.4.16.2</ecNumber>
    </recommendedName>
    <alternativeName>
        <fullName evidence="17">Proline carboxypeptidase</fullName>
    </alternativeName>
    <alternativeName>
        <fullName evidence="16">Prolylcarboxypeptidase</fullName>
    </alternativeName>
</protein>
<evidence type="ECO:0000256" key="1">
    <source>
        <dbReference type="ARBA" id="ARBA00004371"/>
    </source>
</evidence>
<keyword evidence="10" id="KW-0325">Glycoprotein</keyword>
<dbReference type="PANTHER" id="PTHR11010:SF38">
    <property type="entry name" value="LYSOSOMAL PRO-X CARBOXYPEPTIDASE"/>
    <property type="match status" value="1"/>
</dbReference>
<comment type="catalytic activity">
    <reaction evidence="12">
        <text>Cleavage of a -Pro-|-Xaa bond to release a C-terminal amino acid.</text>
        <dbReference type="EC" id="3.4.16.2"/>
    </reaction>
</comment>
<dbReference type="Gene3D" id="3.40.50.1820">
    <property type="entry name" value="alpha/beta hydrolase"/>
    <property type="match status" value="1"/>
</dbReference>
<dbReference type="InterPro" id="IPR042269">
    <property type="entry name" value="Ser_carbopepase_S28_SKS"/>
</dbReference>
<evidence type="ECO:0000256" key="10">
    <source>
        <dbReference type="ARBA" id="ARBA00023180"/>
    </source>
</evidence>
<feature type="chain" id="PRO_5025465606" description="Lysosomal Pro-X carboxypeptidase" evidence="18">
    <location>
        <begin position="19"/>
        <end position="478"/>
    </location>
</feature>
<evidence type="ECO:0000256" key="17">
    <source>
        <dbReference type="ARBA" id="ARBA00076608"/>
    </source>
</evidence>
<dbReference type="PANTHER" id="PTHR11010">
    <property type="entry name" value="PROTEASE S28 PRO-X CARBOXYPEPTIDASE-RELATED"/>
    <property type="match status" value="1"/>
</dbReference>
<evidence type="ECO:0000256" key="13">
    <source>
        <dbReference type="ARBA" id="ARBA00059701"/>
    </source>
</evidence>
<evidence type="ECO:0000256" key="11">
    <source>
        <dbReference type="ARBA" id="ARBA00023228"/>
    </source>
</evidence>
<dbReference type="GO" id="GO:0008239">
    <property type="term" value="F:dipeptidyl-peptidase activity"/>
    <property type="evidence" value="ECO:0007669"/>
    <property type="project" value="TreeGrafter"/>
</dbReference>
<dbReference type="Gene3D" id="1.20.120.980">
    <property type="entry name" value="Serine carboxypeptidase S28, SKS domain"/>
    <property type="match status" value="1"/>
</dbReference>
<evidence type="ECO:0000313" key="19">
    <source>
        <dbReference type="EMBL" id="KAF0313378.1"/>
    </source>
</evidence>
<comment type="similarity">
    <text evidence="2">Belongs to the peptidase S28 family.</text>
</comment>
<dbReference type="EMBL" id="VIIS01000096">
    <property type="protein sequence ID" value="KAF0313378.1"/>
    <property type="molecule type" value="Genomic_DNA"/>
</dbReference>
<keyword evidence="11" id="KW-0458">Lysosome</keyword>
<accession>A0A6A4XE10</accession>
<comment type="subunit">
    <text evidence="3">Homodimer.</text>
</comment>
<dbReference type="OrthoDB" id="2130629at2759"/>
<dbReference type="GO" id="GO:0004185">
    <property type="term" value="F:serine-type carboxypeptidase activity"/>
    <property type="evidence" value="ECO:0007669"/>
    <property type="project" value="UniProtKB-EC"/>
</dbReference>
<dbReference type="AlphaFoldDB" id="A0A6A4XE10"/>
<dbReference type="FunFam" id="1.20.120.980:FF:000002">
    <property type="entry name" value="lysosomal Pro-X carboxypeptidase"/>
    <property type="match status" value="1"/>
</dbReference>
<dbReference type="Pfam" id="PF05577">
    <property type="entry name" value="Peptidase_S28"/>
    <property type="match status" value="1"/>
</dbReference>
<keyword evidence="8" id="KW-0865">Zymogen</keyword>
<evidence type="ECO:0000256" key="6">
    <source>
        <dbReference type="ARBA" id="ARBA00022729"/>
    </source>
</evidence>
<evidence type="ECO:0000313" key="20">
    <source>
        <dbReference type="Proteomes" id="UP000440578"/>
    </source>
</evidence>
<keyword evidence="6 18" id="KW-0732">Signal</keyword>
<comment type="function">
    <text evidence="13">Cleaves C-terminal amino acids linked to proline in peptides such as angiotensin II, III and des-Arg9-bradykinin. This cleavage occurs at acidic pH, but enzymatic activity is retained with some substrates at neutral pH.</text>
</comment>
<reference evidence="19 20" key="1">
    <citation type="submission" date="2019-07" db="EMBL/GenBank/DDBJ databases">
        <title>Draft genome assembly of a fouling barnacle, Amphibalanus amphitrite (Darwin, 1854): The first reference genome for Thecostraca.</title>
        <authorList>
            <person name="Kim W."/>
        </authorList>
    </citation>
    <scope>NUCLEOTIDE SEQUENCE [LARGE SCALE GENOMIC DNA]</scope>
    <source>
        <strain evidence="19">SNU_AA5</strain>
        <tissue evidence="19">Soma without cirri and trophi</tissue>
    </source>
</reference>
<keyword evidence="20" id="KW-1185">Reference proteome</keyword>
<comment type="subcellular location">
    <subcellularLocation>
        <location evidence="1">Lysosome</location>
    </subcellularLocation>
</comment>
<dbReference type="SUPFAM" id="SSF53474">
    <property type="entry name" value="alpha/beta-Hydrolases"/>
    <property type="match status" value="1"/>
</dbReference>
<evidence type="ECO:0000256" key="16">
    <source>
        <dbReference type="ARBA" id="ARBA00076475"/>
    </source>
</evidence>
<evidence type="ECO:0000256" key="7">
    <source>
        <dbReference type="ARBA" id="ARBA00022801"/>
    </source>
</evidence>
<proteinExistence type="inferred from homology"/>
<dbReference type="Proteomes" id="UP000440578">
    <property type="component" value="Unassembled WGS sequence"/>
</dbReference>
<comment type="caution">
    <text evidence="19">The sequence shown here is derived from an EMBL/GenBank/DDBJ whole genome shotgun (WGS) entry which is preliminary data.</text>
</comment>
<feature type="signal peptide" evidence="18">
    <location>
        <begin position="1"/>
        <end position="18"/>
    </location>
</feature>
<dbReference type="InterPro" id="IPR029058">
    <property type="entry name" value="AB_hydrolase_fold"/>
</dbReference>